<protein>
    <recommendedName>
        <fullName evidence="2">Replication initiator A N-terminal domain-containing protein</fullName>
    </recommendedName>
</protein>
<feature type="domain" description="Replication initiator A N-terminal" evidence="2">
    <location>
        <begin position="15"/>
        <end position="89"/>
    </location>
</feature>
<dbReference type="Pfam" id="PF06970">
    <property type="entry name" value="RepA_N"/>
    <property type="match status" value="1"/>
</dbReference>
<dbReference type="Proteomes" id="UP000030012">
    <property type="component" value="Unassembled WGS sequence"/>
</dbReference>
<proteinExistence type="predicted"/>
<name>A0A0A0HW98_CLONO</name>
<sequence length="263" mass="30940">MDFDYFYGRDSESFRFIRLPIVLIEDEKFKGLSIDAKVLYSMYLSRSTLSYKNNWIDENGRVYIYFTVEETAQQLGCGIKKAVKLIKDLEVIGLIKKKRTGQGNPTKIYVKDFMSIFRNENFRPVKRENQDLSKGQVKNGDFDNSRMAKKESLDLSKRQPNYIENNKIDKSYIDFNLEDKKGIFQNVILSDEEESILEEKIPNLNDYIERLSAYMQSTGKEYKDHASTIMSWYLKDKREGKLRSEKAYTGDPSDYESEWNLNN</sequence>
<reference evidence="3 4" key="1">
    <citation type="submission" date="2014-01" db="EMBL/GenBank/DDBJ databases">
        <title>Plasmidome dynamics in the species complex Clostridium novyi sensu lato converts strains of independent lineages into distinctly different pathogens.</title>
        <authorList>
            <person name="Skarin H."/>
            <person name="Segerman B."/>
        </authorList>
    </citation>
    <scope>NUCLEOTIDE SEQUENCE [LARGE SCALE GENOMIC DNA]</scope>
    <source>
        <strain evidence="3 4">4552</strain>
    </source>
</reference>
<evidence type="ECO:0000256" key="1">
    <source>
        <dbReference type="SAM" id="MobiDB-lite"/>
    </source>
</evidence>
<dbReference type="InterPro" id="IPR010724">
    <property type="entry name" value="RepA_N"/>
</dbReference>
<organism evidence="3 4">
    <name type="scientific">Clostridium novyi A str. 4552</name>
    <dbReference type="NCBI Taxonomy" id="1444289"/>
    <lineage>
        <taxon>Bacteria</taxon>
        <taxon>Bacillati</taxon>
        <taxon>Bacillota</taxon>
        <taxon>Clostridia</taxon>
        <taxon>Eubacteriales</taxon>
        <taxon>Clostridiaceae</taxon>
        <taxon>Clostridium</taxon>
    </lineage>
</organism>
<evidence type="ECO:0000313" key="4">
    <source>
        <dbReference type="Proteomes" id="UP000030012"/>
    </source>
</evidence>
<dbReference type="AlphaFoldDB" id="A0A0A0HW98"/>
<accession>A0A0A0HW98</accession>
<feature type="region of interest" description="Disordered" evidence="1">
    <location>
        <begin position="243"/>
        <end position="263"/>
    </location>
</feature>
<dbReference type="OrthoDB" id="9803733at2"/>
<evidence type="ECO:0000259" key="2">
    <source>
        <dbReference type="Pfam" id="PF06970"/>
    </source>
</evidence>
<evidence type="ECO:0000313" key="3">
    <source>
        <dbReference type="EMBL" id="KGM92837.1"/>
    </source>
</evidence>
<comment type="caution">
    <text evidence="3">The sequence shown here is derived from an EMBL/GenBank/DDBJ whole genome shotgun (WGS) entry which is preliminary data.</text>
</comment>
<dbReference type="EMBL" id="JENJ01000117">
    <property type="protein sequence ID" value="KGM92837.1"/>
    <property type="molecule type" value="Genomic_DNA"/>
</dbReference>
<dbReference type="RefSeq" id="WP_018579575.1">
    <property type="nucleotide sequence ID" value="NZ_JENJ01000117.1"/>
</dbReference>
<gene>
    <name evidence="3" type="ORF">Z968_12940</name>
</gene>